<dbReference type="SUPFAM" id="SSF51316">
    <property type="entry name" value="Mss4-like"/>
    <property type="match status" value="1"/>
</dbReference>
<dbReference type="Proteomes" id="UP000178082">
    <property type="component" value="Unassembled WGS sequence"/>
</dbReference>
<evidence type="ECO:0000259" key="11">
    <source>
        <dbReference type="PROSITE" id="PS51790"/>
    </source>
</evidence>
<organism evidence="12 13">
    <name type="scientific">Candidatus Schekmanbacteria bacterium RIFCSPLOWO2_12_FULL_38_15</name>
    <dbReference type="NCBI Taxonomy" id="1817883"/>
    <lineage>
        <taxon>Bacteria</taxon>
        <taxon>Candidatus Schekmaniibacteriota</taxon>
    </lineage>
</organism>
<evidence type="ECO:0000256" key="4">
    <source>
        <dbReference type="ARBA" id="ARBA00023002"/>
    </source>
</evidence>
<dbReference type="Pfam" id="PF01625">
    <property type="entry name" value="PMSR"/>
    <property type="match status" value="1"/>
</dbReference>
<dbReference type="NCBIfam" id="NF004042">
    <property type="entry name" value="PRK05550.1"/>
    <property type="match status" value="1"/>
</dbReference>
<evidence type="ECO:0000256" key="5">
    <source>
        <dbReference type="ARBA" id="ARBA00023268"/>
    </source>
</evidence>
<dbReference type="NCBIfam" id="TIGR00401">
    <property type="entry name" value="msrA"/>
    <property type="match status" value="1"/>
</dbReference>
<evidence type="ECO:0000256" key="2">
    <source>
        <dbReference type="ARBA" id="ARBA00022723"/>
    </source>
</evidence>
<dbReference type="EMBL" id="MGDI01000011">
    <property type="protein sequence ID" value="OGL54588.1"/>
    <property type="molecule type" value="Genomic_DNA"/>
</dbReference>
<dbReference type="GO" id="GO:0033743">
    <property type="term" value="F:peptide-methionine (R)-S-oxide reductase activity"/>
    <property type="evidence" value="ECO:0007669"/>
    <property type="project" value="UniProtKB-UniRule"/>
</dbReference>
<dbReference type="GO" id="GO:0006979">
    <property type="term" value="P:response to oxidative stress"/>
    <property type="evidence" value="ECO:0007669"/>
    <property type="project" value="UniProtKB-ARBA"/>
</dbReference>
<dbReference type="InterPro" id="IPR002579">
    <property type="entry name" value="Met_Sox_Rdtase_MsrB_dom"/>
</dbReference>
<dbReference type="HAMAP" id="MF_01401">
    <property type="entry name" value="MsrA"/>
    <property type="match status" value="1"/>
</dbReference>
<name>A0A1F7SMX9_9BACT</name>
<dbReference type="Pfam" id="PF01641">
    <property type="entry name" value="SelR"/>
    <property type="match status" value="1"/>
</dbReference>
<dbReference type="AlphaFoldDB" id="A0A1F7SMX9"/>
<feature type="active site" description="Nucleophile" evidence="9">
    <location>
        <position position="114"/>
    </location>
</feature>
<comment type="function">
    <text evidence="10">Has an important function as a repair enzyme for proteins that have been inactivated by oxidation. Catalyzes the reversible oxidation-reduction of methionine sulfoxide in proteins to methionine.</text>
</comment>
<reference evidence="12 13" key="1">
    <citation type="journal article" date="2016" name="Nat. Commun.">
        <title>Thousands of microbial genomes shed light on interconnected biogeochemical processes in an aquifer system.</title>
        <authorList>
            <person name="Anantharaman K."/>
            <person name="Brown C.T."/>
            <person name="Hug L.A."/>
            <person name="Sharon I."/>
            <person name="Castelle C.J."/>
            <person name="Probst A.J."/>
            <person name="Thomas B.C."/>
            <person name="Singh A."/>
            <person name="Wilkins M.J."/>
            <person name="Karaoz U."/>
            <person name="Brodie E.L."/>
            <person name="Williams K.H."/>
            <person name="Hubbard S.S."/>
            <person name="Banfield J.F."/>
        </authorList>
    </citation>
    <scope>NUCLEOTIDE SEQUENCE [LARGE SCALE GENOMIC DNA]</scope>
</reference>
<comment type="catalytic activity">
    <reaction evidence="6 10">
        <text>L-methionyl-[protein] + [thioredoxin]-disulfide + H2O = L-methionyl-(S)-S-oxide-[protein] + [thioredoxin]-dithiol</text>
        <dbReference type="Rhea" id="RHEA:14217"/>
        <dbReference type="Rhea" id="RHEA-COMP:10698"/>
        <dbReference type="Rhea" id="RHEA-COMP:10700"/>
        <dbReference type="Rhea" id="RHEA-COMP:12313"/>
        <dbReference type="Rhea" id="RHEA-COMP:12315"/>
        <dbReference type="ChEBI" id="CHEBI:15377"/>
        <dbReference type="ChEBI" id="CHEBI:16044"/>
        <dbReference type="ChEBI" id="CHEBI:29950"/>
        <dbReference type="ChEBI" id="CHEBI:44120"/>
        <dbReference type="ChEBI" id="CHEBI:50058"/>
        <dbReference type="EC" id="1.8.4.11"/>
    </reaction>
</comment>
<dbReference type="PANTHER" id="PTHR43774:SF1">
    <property type="entry name" value="PEPTIDE METHIONINE SULFOXIDE REDUCTASE MSRA 2"/>
    <property type="match status" value="1"/>
</dbReference>
<dbReference type="GO" id="GO:0033744">
    <property type="term" value="F:L-methionine:thioredoxin-disulfide S-oxidoreductase activity"/>
    <property type="evidence" value="ECO:0007669"/>
    <property type="project" value="RHEA"/>
</dbReference>
<feature type="domain" description="MsrB" evidence="11">
    <location>
        <begin position="3"/>
        <end position="125"/>
    </location>
</feature>
<feature type="binding site" evidence="9">
    <location>
        <position position="45"/>
    </location>
    <ligand>
        <name>Zn(2+)</name>
        <dbReference type="ChEBI" id="CHEBI:29105"/>
    </ligand>
</feature>
<comment type="similarity">
    <text evidence="10">Belongs to the MsrA Met sulfoxide reductase family.</text>
</comment>
<evidence type="ECO:0000256" key="8">
    <source>
        <dbReference type="ARBA" id="ARBA00048782"/>
    </source>
</evidence>
<dbReference type="PROSITE" id="PS51790">
    <property type="entry name" value="MSRB"/>
    <property type="match status" value="1"/>
</dbReference>
<dbReference type="HAMAP" id="MF_01400">
    <property type="entry name" value="MsrB"/>
    <property type="match status" value="1"/>
</dbReference>
<comment type="cofactor">
    <cofactor evidence="9">
        <name>Zn(2+)</name>
        <dbReference type="ChEBI" id="CHEBI:29105"/>
    </cofactor>
    <text evidence="9">Binds 1 zinc ion per subunit. The zinc ion is important for the structural integrity of the protein.</text>
</comment>
<evidence type="ECO:0000256" key="1">
    <source>
        <dbReference type="ARBA" id="ARBA00007174"/>
    </source>
</evidence>
<keyword evidence="5" id="KW-0511">Multifunctional enzyme</keyword>
<dbReference type="SUPFAM" id="SSF55068">
    <property type="entry name" value="Peptide methionine sulfoxide reductase"/>
    <property type="match status" value="1"/>
</dbReference>
<comment type="catalytic activity">
    <reaction evidence="7 9">
        <text>L-methionyl-[protein] + [thioredoxin]-disulfide + H2O = L-methionyl-(R)-S-oxide-[protein] + [thioredoxin]-dithiol</text>
        <dbReference type="Rhea" id="RHEA:24164"/>
        <dbReference type="Rhea" id="RHEA-COMP:10698"/>
        <dbReference type="Rhea" id="RHEA-COMP:10700"/>
        <dbReference type="Rhea" id="RHEA-COMP:12313"/>
        <dbReference type="Rhea" id="RHEA-COMP:12314"/>
        <dbReference type="ChEBI" id="CHEBI:15377"/>
        <dbReference type="ChEBI" id="CHEBI:16044"/>
        <dbReference type="ChEBI" id="CHEBI:29950"/>
        <dbReference type="ChEBI" id="CHEBI:45764"/>
        <dbReference type="ChEBI" id="CHEBI:50058"/>
        <dbReference type="EC" id="1.8.4.12"/>
    </reaction>
</comment>
<gene>
    <name evidence="9" type="primary">msrB</name>
    <name evidence="10" type="synonym">msrA</name>
    <name evidence="12" type="ORF">A3G31_10115</name>
</gene>
<dbReference type="Gene3D" id="3.30.1060.10">
    <property type="entry name" value="Peptide methionine sulphoxide reductase MsrA"/>
    <property type="match status" value="1"/>
</dbReference>
<dbReference type="InterPro" id="IPR002569">
    <property type="entry name" value="Met_Sox_Rdtase_MsrA_dom"/>
</dbReference>
<dbReference type="NCBIfam" id="TIGR00357">
    <property type="entry name" value="peptide-methionine (R)-S-oxide reductase MsrB"/>
    <property type="match status" value="1"/>
</dbReference>
<evidence type="ECO:0000313" key="13">
    <source>
        <dbReference type="Proteomes" id="UP000178082"/>
    </source>
</evidence>
<dbReference type="FunFam" id="2.170.150.20:FF:000001">
    <property type="entry name" value="Peptide methionine sulfoxide reductase MsrB"/>
    <property type="match status" value="1"/>
</dbReference>
<dbReference type="GO" id="GO:0008270">
    <property type="term" value="F:zinc ion binding"/>
    <property type="evidence" value="ECO:0007669"/>
    <property type="project" value="UniProtKB-UniRule"/>
</dbReference>
<dbReference type="GO" id="GO:0008113">
    <property type="term" value="F:peptide-methionine (S)-S-oxide reductase activity"/>
    <property type="evidence" value="ECO:0007669"/>
    <property type="project" value="UniProtKB-UniRule"/>
</dbReference>
<evidence type="ECO:0000313" key="12">
    <source>
        <dbReference type="EMBL" id="OGL54588.1"/>
    </source>
</evidence>
<sequence>MSDEEWKKLLSEEQYNVMRKKGTELPFSGKYTYNKGKGIYQCAACGNELFSSDTKFESGIGWPSFWKPAYDGSVKTIEDNSLGMRRIEVICGKCGSHLGHLFPDGPKPTGQRYCINSVALKFNKEEKMEKATFGGGCFWGVEAKFRKLKGVVNTTVGYMGGTFKNPTYEDICTDKTSHAEVVHIEYDPSKVTYEELLDVFWKVHNPTQFNRQGPDIGTQYRSVIFFYSPKQEALAKKSLKKLEDSKVYDRKIVTQIAPAAEFYKAEEYHQRYLEKHGLDSCKAF</sequence>
<dbReference type="PANTHER" id="PTHR43774">
    <property type="entry name" value="PEPTIDE METHIONINE SULFOXIDE REDUCTASE"/>
    <property type="match status" value="1"/>
</dbReference>
<keyword evidence="3 9" id="KW-0862">Zinc</keyword>
<proteinExistence type="inferred from homology"/>
<feature type="active site" evidence="10">
    <location>
        <position position="137"/>
    </location>
</feature>
<keyword evidence="2 9" id="KW-0479">Metal-binding</keyword>
<keyword evidence="4 9" id="KW-0560">Oxidoreductase</keyword>
<evidence type="ECO:0000256" key="7">
    <source>
        <dbReference type="ARBA" id="ARBA00048488"/>
    </source>
</evidence>
<dbReference type="InterPro" id="IPR011057">
    <property type="entry name" value="Mss4-like_sf"/>
</dbReference>
<dbReference type="InterPro" id="IPR036509">
    <property type="entry name" value="Met_Sox_Rdtase_MsrA_sf"/>
</dbReference>
<protein>
    <recommendedName>
        <fullName evidence="9 10">Multifunctional fusion protein</fullName>
    </recommendedName>
    <domain>
        <recommendedName>
            <fullName evidence="10">Peptide methionine sulfoxide reductase MsrA</fullName>
            <shortName evidence="10">Protein-methionine-S-oxide reductase</shortName>
            <ecNumber evidence="10">1.8.4.11</ecNumber>
        </recommendedName>
        <alternativeName>
            <fullName evidence="10">Peptide-methionine (S)-S-oxide reductase</fullName>
            <shortName evidence="10">Peptide Met(O) reductase</shortName>
        </alternativeName>
    </domain>
    <domain>
        <recommendedName>
            <fullName evidence="9">Peptide methionine sulfoxide reductase MsrB</fullName>
            <ecNumber evidence="9">1.8.4.12</ecNumber>
        </recommendedName>
        <alternativeName>
            <fullName evidence="9">Peptide-methionine (R)-S-oxide reductase</fullName>
        </alternativeName>
    </domain>
</protein>
<dbReference type="Gene3D" id="2.170.150.20">
    <property type="entry name" value="Peptide methionine sulfoxide reductase"/>
    <property type="match status" value="1"/>
</dbReference>
<evidence type="ECO:0000256" key="10">
    <source>
        <dbReference type="HAMAP-Rule" id="MF_01401"/>
    </source>
</evidence>
<evidence type="ECO:0000256" key="3">
    <source>
        <dbReference type="ARBA" id="ARBA00022833"/>
    </source>
</evidence>
<comment type="catalytic activity">
    <reaction evidence="8 10">
        <text>[thioredoxin]-disulfide + L-methionine + H2O = L-methionine (S)-S-oxide + [thioredoxin]-dithiol</text>
        <dbReference type="Rhea" id="RHEA:19993"/>
        <dbReference type="Rhea" id="RHEA-COMP:10698"/>
        <dbReference type="Rhea" id="RHEA-COMP:10700"/>
        <dbReference type="ChEBI" id="CHEBI:15377"/>
        <dbReference type="ChEBI" id="CHEBI:29950"/>
        <dbReference type="ChEBI" id="CHEBI:50058"/>
        <dbReference type="ChEBI" id="CHEBI:57844"/>
        <dbReference type="ChEBI" id="CHEBI:58772"/>
        <dbReference type="EC" id="1.8.4.11"/>
    </reaction>
</comment>
<dbReference type="EC" id="1.8.4.11" evidence="10"/>
<feature type="binding site" evidence="9">
    <location>
        <position position="94"/>
    </location>
    <ligand>
        <name>Zn(2+)</name>
        <dbReference type="ChEBI" id="CHEBI:29105"/>
    </ligand>
</feature>
<comment type="similarity">
    <text evidence="1 9">Belongs to the MsrB Met sulfoxide reductase family.</text>
</comment>
<evidence type="ECO:0000256" key="6">
    <source>
        <dbReference type="ARBA" id="ARBA00047806"/>
    </source>
</evidence>
<accession>A0A1F7SMX9</accession>
<dbReference type="STRING" id="1817883.A3G31_10115"/>
<evidence type="ECO:0000256" key="9">
    <source>
        <dbReference type="HAMAP-Rule" id="MF_01400"/>
    </source>
</evidence>
<dbReference type="EC" id="1.8.4.12" evidence="9"/>
<feature type="binding site" evidence="9">
    <location>
        <position position="91"/>
    </location>
    <ligand>
        <name>Zn(2+)</name>
        <dbReference type="ChEBI" id="CHEBI:29105"/>
    </ligand>
</feature>
<feature type="binding site" evidence="9">
    <location>
        <position position="42"/>
    </location>
    <ligand>
        <name>Zn(2+)</name>
        <dbReference type="ChEBI" id="CHEBI:29105"/>
    </ligand>
</feature>
<comment type="caution">
    <text evidence="12">The sequence shown here is derived from an EMBL/GenBank/DDBJ whole genome shotgun (WGS) entry which is preliminary data.</text>
</comment>